<keyword evidence="4" id="KW-0472">Membrane</keyword>
<dbReference type="InterPro" id="IPR036728">
    <property type="entry name" value="PBP_GOBP_sf"/>
</dbReference>
<accession>X2C512</accession>
<protein>
    <submittedName>
        <fullName evidence="5">Odorant binding protein</fullName>
    </submittedName>
</protein>
<dbReference type="EMBL" id="KC763856">
    <property type="protein sequence ID" value="AGM38613.1"/>
    <property type="molecule type" value="mRNA"/>
</dbReference>
<keyword evidence="4" id="KW-1133">Transmembrane helix</keyword>
<proteinExistence type="evidence at transcript level"/>
<comment type="subcellular location">
    <subcellularLocation>
        <location evidence="1">Secreted</location>
    </subcellularLocation>
</comment>
<dbReference type="CDD" id="cd23992">
    <property type="entry name" value="PBP_GOBP"/>
    <property type="match status" value="1"/>
</dbReference>
<dbReference type="GO" id="GO:0035275">
    <property type="term" value="F:dibutyl phthalate binding"/>
    <property type="evidence" value="ECO:0007669"/>
    <property type="project" value="TreeGrafter"/>
</dbReference>
<name>X2C512_CHISP</name>
<sequence>MASFHFKVNCFLYFVLLSSYFVYSMTRQQLKNSGKLLKKACIPKTNVSEEQIRDIDKGKFIGEKKIMCYIACIYTMSQAIKNNKIQHDVMIKQVETMFPNDIKESAKFAIQQCRGIAKQHKDICEAAFWTTKCLYDADPATFIFP</sequence>
<dbReference type="Pfam" id="PF01395">
    <property type="entry name" value="PBP_GOBP"/>
    <property type="match status" value="1"/>
</dbReference>
<reference evidence="5" key="1">
    <citation type="submission" date="2013-03" db="EMBL/GenBank/DDBJ databases">
        <title>Construction and analysis of the rice striped stem borer, Chilo suppressalis (Walker) (Lepidoptera: Pyralidae) olfactory-related cDNA library.</title>
        <authorList>
            <person name="Gong Z."/>
            <person name="Zhu Z."/>
        </authorList>
    </citation>
    <scope>NUCLEOTIDE SEQUENCE</scope>
    <source>
        <strain evidence="5">D24</strain>
    </source>
</reference>
<dbReference type="PANTHER" id="PTHR21364:SF2">
    <property type="entry name" value="GENERAL ODORANT-BINDING PROTEIN 19A"/>
    <property type="match status" value="1"/>
</dbReference>
<dbReference type="InterPro" id="IPR006170">
    <property type="entry name" value="PBP/GOBP"/>
</dbReference>
<dbReference type="SMART" id="SM00708">
    <property type="entry name" value="PhBP"/>
    <property type="match status" value="1"/>
</dbReference>
<dbReference type="GO" id="GO:0005576">
    <property type="term" value="C:extracellular region"/>
    <property type="evidence" value="ECO:0007669"/>
    <property type="project" value="UniProtKB-SubCell"/>
</dbReference>
<dbReference type="Gene3D" id="1.10.238.20">
    <property type="entry name" value="Pheromone/general odorant binding protein domain"/>
    <property type="match status" value="1"/>
</dbReference>
<evidence type="ECO:0000256" key="4">
    <source>
        <dbReference type="SAM" id="Phobius"/>
    </source>
</evidence>
<comment type="similarity">
    <text evidence="2">Belongs to the PBP/GOBP family.</text>
</comment>
<keyword evidence="3" id="KW-0964">Secreted</keyword>
<evidence type="ECO:0000313" key="5">
    <source>
        <dbReference type="EMBL" id="AGM38613.1"/>
    </source>
</evidence>
<dbReference type="SUPFAM" id="SSF47565">
    <property type="entry name" value="Insect pheromone/odorant-binding proteins"/>
    <property type="match status" value="1"/>
</dbReference>
<dbReference type="GO" id="GO:0042048">
    <property type="term" value="P:olfactory behavior"/>
    <property type="evidence" value="ECO:0007669"/>
    <property type="project" value="TreeGrafter"/>
</dbReference>
<feature type="transmembrane region" description="Helical" evidence="4">
    <location>
        <begin position="6"/>
        <end position="23"/>
    </location>
</feature>
<evidence type="ECO:0000256" key="3">
    <source>
        <dbReference type="ARBA" id="ARBA00022525"/>
    </source>
</evidence>
<evidence type="ECO:0000256" key="2">
    <source>
        <dbReference type="ARBA" id="ARBA00008098"/>
    </source>
</evidence>
<dbReference type="FunFam" id="1.10.238.20:FF:000001">
    <property type="entry name" value="General odorant-binding protein lush"/>
    <property type="match status" value="1"/>
</dbReference>
<dbReference type="GO" id="GO:0007608">
    <property type="term" value="P:sensory perception of smell"/>
    <property type="evidence" value="ECO:0007669"/>
    <property type="project" value="TreeGrafter"/>
</dbReference>
<organism evidence="5">
    <name type="scientific">Chilo suppressalis</name>
    <name type="common">Asiatic rice borer moth</name>
    <dbReference type="NCBI Taxonomy" id="168631"/>
    <lineage>
        <taxon>Eukaryota</taxon>
        <taxon>Metazoa</taxon>
        <taxon>Ecdysozoa</taxon>
        <taxon>Arthropoda</taxon>
        <taxon>Hexapoda</taxon>
        <taxon>Insecta</taxon>
        <taxon>Pterygota</taxon>
        <taxon>Neoptera</taxon>
        <taxon>Endopterygota</taxon>
        <taxon>Lepidoptera</taxon>
        <taxon>Glossata</taxon>
        <taxon>Ditrysia</taxon>
        <taxon>Pyraloidea</taxon>
        <taxon>Crambidae</taxon>
        <taxon>Crambinae</taxon>
        <taxon>Chilo</taxon>
    </lineage>
</organism>
<dbReference type="OrthoDB" id="6610259at2759"/>
<dbReference type="GO" id="GO:0005549">
    <property type="term" value="F:odorant binding"/>
    <property type="evidence" value="ECO:0007669"/>
    <property type="project" value="InterPro"/>
</dbReference>
<evidence type="ECO:0000256" key="1">
    <source>
        <dbReference type="ARBA" id="ARBA00004613"/>
    </source>
</evidence>
<keyword evidence="4" id="KW-0812">Transmembrane</keyword>
<dbReference type="AlphaFoldDB" id="X2C512"/>
<dbReference type="PANTHER" id="PTHR21364">
    <property type="entry name" value="GENERAL ODORANT-BINDING PROTEIN 19A"/>
    <property type="match status" value="1"/>
</dbReference>
<gene>
    <name evidence="5" type="primary">obp</name>
</gene>